<dbReference type="InterPro" id="IPR010998">
    <property type="entry name" value="Integrase_recombinase_N"/>
</dbReference>
<sequence>MVQIIYFIKSEKVKSNGECPIYAKIKFEQQSITMSVRQNISLKRWNFTNNLRNPLKLEKEKVIKASLDSLLLNFERKVSQLIRENSLVDMNAIKHEIIGRPAKKEQTIGLLDIFEIHNSAFQKRVNVGERSAASLQKYKRSKELIKLFLSKNYGLENIALDKVNGSFIYNLESFLRYESVYKGKVGIKNNSVVKYFKNFKTVCNFGLKLELIVRNPFNKFEGRLQVKDAIYLTKEELDKIEKKIFHIERLEKVKDIFLFSCYTGYAPIDAQSLTDKNMICNNAGDFWIVTDRIKTGIRANVPVLPTAHRIILKYKGLQLGLIPSMSNQKMNAYLKEVADLCGIDKNLTWYVARHTFATTVTLGNGVKLENVSAMMGHSNVKQTQHYAKVLDSSVNDDMKRLTEIYS</sequence>
<protein>
    <submittedName>
        <fullName evidence="5">Tyrosine type site-specific recombinase</fullName>
    </submittedName>
</protein>
<dbReference type="OrthoDB" id="1068680at2"/>
<evidence type="ECO:0000313" key="5">
    <source>
        <dbReference type="EMBL" id="PQB07577.1"/>
    </source>
</evidence>
<evidence type="ECO:0000259" key="4">
    <source>
        <dbReference type="PROSITE" id="PS51898"/>
    </source>
</evidence>
<dbReference type="AlphaFoldDB" id="A0A2S7KY76"/>
<dbReference type="SUPFAM" id="SSF56349">
    <property type="entry name" value="DNA breaking-rejoining enzymes"/>
    <property type="match status" value="1"/>
</dbReference>
<evidence type="ECO:0000256" key="2">
    <source>
        <dbReference type="ARBA" id="ARBA00023125"/>
    </source>
</evidence>
<organism evidence="5 6">
    <name type="scientific">Polaribacter filamentus</name>
    <dbReference type="NCBI Taxonomy" id="53483"/>
    <lineage>
        <taxon>Bacteria</taxon>
        <taxon>Pseudomonadati</taxon>
        <taxon>Bacteroidota</taxon>
        <taxon>Flavobacteriia</taxon>
        <taxon>Flavobacteriales</taxon>
        <taxon>Flavobacteriaceae</taxon>
    </lineage>
</organism>
<evidence type="ECO:0000256" key="3">
    <source>
        <dbReference type="ARBA" id="ARBA00023172"/>
    </source>
</evidence>
<dbReference type="Pfam" id="PF00589">
    <property type="entry name" value="Phage_integrase"/>
    <property type="match status" value="1"/>
</dbReference>
<keyword evidence="2" id="KW-0238">DNA-binding</keyword>
<dbReference type="InterPro" id="IPR011010">
    <property type="entry name" value="DNA_brk_join_enz"/>
</dbReference>
<dbReference type="RefSeq" id="WP_104809786.1">
    <property type="nucleotide sequence ID" value="NZ_MQUA01000013.1"/>
</dbReference>
<evidence type="ECO:0000256" key="1">
    <source>
        <dbReference type="ARBA" id="ARBA00008857"/>
    </source>
</evidence>
<dbReference type="CDD" id="cd01185">
    <property type="entry name" value="INTN1_C_like"/>
    <property type="match status" value="1"/>
</dbReference>
<dbReference type="Proteomes" id="UP000239522">
    <property type="component" value="Unassembled WGS sequence"/>
</dbReference>
<dbReference type="Gene3D" id="1.10.150.130">
    <property type="match status" value="1"/>
</dbReference>
<dbReference type="GO" id="GO:0003677">
    <property type="term" value="F:DNA binding"/>
    <property type="evidence" value="ECO:0007669"/>
    <property type="project" value="UniProtKB-KW"/>
</dbReference>
<evidence type="ECO:0000313" key="6">
    <source>
        <dbReference type="Proteomes" id="UP000239522"/>
    </source>
</evidence>
<dbReference type="GO" id="GO:0015074">
    <property type="term" value="P:DNA integration"/>
    <property type="evidence" value="ECO:0007669"/>
    <property type="project" value="InterPro"/>
</dbReference>
<dbReference type="EMBL" id="MQUA01000013">
    <property type="protein sequence ID" value="PQB07577.1"/>
    <property type="molecule type" value="Genomic_DNA"/>
</dbReference>
<dbReference type="Pfam" id="PF13102">
    <property type="entry name" value="Phage_int_SAM_5"/>
    <property type="match status" value="1"/>
</dbReference>
<feature type="domain" description="Tyr recombinase" evidence="4">
    <location>
        <begin position="227"/>
        <end position="406"/>
    </location>
</feature>
<accession>A0A2S7KY76</accession>
<comment type="similarity">
    <text evidence="1">Belongs to the 'phage' integrase family.</text>
</comment>
<reference evidence="5 6" key="1">
    <citation type="submission" date="2016-11" db="EMBL/GenBank/DDBJ databases">
        <title>Trade-off between light-utilization and light-protection in marine flavobacteria.</title>
        <authorList>
            <person name="Kumagai Y."/>
        </authorList>
    </citation>
    <scope>NUCLEOTIDE SEQUENCE [LARGE SCALE GENOMIC DNA]</scope>
    <source>
        <strain evidence="5 6">ATCC 700397</strain>
    </source>
</reference>
<name>A0A2S7KY76_9FLAO</name>
<keyword evidence="6" id="KW-1185">Reference proteome</keyword>
<dbReference type="InterPro" id="IPR035386">
    <property type="entry name" value="Arm-DNA-bind_5"/>
</dbReference>
<dbReference type="InterPro" id="IPR002104">
    <property type="entry name" value="Integrase_catalytic"/>
</dbReference>
<dbReference type="InterPro" id="IPR013762">
    <property type="entry name" value="Integrase-like_cat_sf"/>
</dbReference>
<keyword evidence="3" id="KW-0233">DNA recombination</keyword>
<dbReference type="PANTHER" id="PTHR30349:SF64">
    <property type="entry name" value="PROPHAGE INTEGRASE INTD-RELATED"/>
    <property type="match status" value="1"/>
</dbReference>
<dbReference type="Pfam" id="PF17293">
    <property type="entry name" value="Arm-DNA-bind_5"/>
    <property type="match status" value="1"/>
</dbReference>
<dbReference type="InterPro" id="IPR025269">
    <property type="entry name" value="SAM-like_dom"/>
</dbReference>
<dbReference type="PROSITE" id="PS51898">
    <property type="entry name" value="TYR_RECOMBINASE"/>
    <property type="match status" value="1"/>
</dbReference>
<dbReference type="Gene3D" id="1.10.443.10">
    <property type="entry name" value="Intergrase catalytic core"/>
    <property type="match status" value="1"/>
</dbReference>
<dbReference type="PANTHER" id="PTHR30349">
    <property type="entry name" value="PHAGE INTEGRASE-RELATED"/>
    <property type="match status" value="1"/>
</dbReference>
<dbReference type="GO" id="GO:0006310">
    <property type="term" value="P:DNA recombination"/>
    <property type="evidence" value="ECO:0007669"/>
    <property type="project" value="UniProtKB-KW"/>
</dbReference>
<gene>
    <name evidence="5" type="ORF">BST83_10705</name>
</gene>
<comment type="caution">
    <text evidence="5">The sequence shown here is derived from an EMBL/GenBank/DDBJ whole genome shotgun (WGS) entry which is preliminary data.</text>
</comment>
<proteinExistence type="inferred from homology"/>
<dbReference type="InterPro" id="IPR050090">
    <property type="entry name" value="Tyrosine_recombinase_XerCD"/>
</dbReference>